<proteinExistence type="predicted"/>
<dbReference type="Proteomes" id="UP001139207">
    <property type="component" value="Unassembled WGS sequence"/>
</dbReference>
<comment type="caution">
    <text evidence="4">The sequence shown here is derived from an EMBL/GenBank/DDBJ whole genome shotgun (WGS) entry which is preliminary data.</text>
</comment>
<evidence type="ECO:0000313" key="4">
    <source>
        <dbReference type="EMBL" id="MCJ7857271.1"/>
    </source>
</evidence>
<feature type="DNA-binding region" description="H-T-H motif" evidence="2">
    <location>
        <begin position="37"/>
        <end position="56"/>
    </location>
</feature>
<dbReference type="EMBL" id="JALIEA010000006">
    <property type="protein sequence ID" value="MCJ7857271.1"/>
    <property type="molecule type" value="Genomic_DNA"/>
</dbReference>
<evidence type="ECO:0000256" key="1">
    <source>
        <dbReference type="ARBA" id="ARBA00023125"/>
    </source>
</evidence>
<evidence type="ECO:0000256" key="2">
    <source>
        <dbReference type="PROSITE-ProRule" id="PRU00335"/>
    </source>
</evidence>
<evidence type="ECO:0000313" key="5">
    <source>
        <dbReference type="Proteomes" id="UP001139207"/>
    </source>
</evidence>
<evidence type="ECO:0000259" key="3">
    <source>
        <dbReference type="PROSITE" id="PS50977"/>
    </source>
</evidence>
<sequence>MADHQAKRGPRGDINQDMILRAGDRLLRNRGSLEGVSLRAIATEVGVATNALYTYFPSLARIWHDLGDERLGMLHPEELLSSTCRHCAFLSLAQRAQEMMTVPGTLSLLRHQPILGTHSFRLSETILALTADACVNPRDAHDLLLAWFYGSMSLLEEGWTSATDEIRSHNELADFPLVAARSEPDLAAQLDAILRGIGIMHTCGVR</sequence>
<feature type="domain" description="HTH tetR-type" evidence="3">
    <location>
        <begin position="13"/>
        <end position="74"/>
    </location>
</feature>
<accession>A0A9X1WF09</accession>
<gene>
    <name evidence="4" type="ORF">MUN33_00850</name>
</gene>
<dbReference type="SUPFAM" id="SSF46689">
    <property type="entry name" value="Homeodomain-like"/>
    <property type="match status" value="1"/>
</dbReference>
<organism evidence="4 5">
    <name type="scientific">Corynebacterium kalidii</name>
    <dbReference type="NCBI Taxonomy" id="2931982"/>
    <lineage>
        <taxon>Bacteria</taxon>
        <taxon>Bacillati</taxon>
        <taxon>Actinomycetota</taxon>
        <taxon>Actinomycetes</taxon>
        <taxon>Mycobacteriales</taxon>
        <taxon>Corynebacteriaceae</taxon>
        <taxon>Corynebacterium</taxon>
    </lineage>
</organism>
<dbReference type="InterPro" id="IPR001647">
    <property type="entry name" value="HTH_TetR"/>
</dbReference>
<protein>
    <submittedName>
        <fullName evidence="4">TetR/AcrR family transcriptional regulator</fullName>
    </submittedName>
</protein>
<keyword evidence="1 2" id="KW-0238">DNA-binding</keyword>
<reference evidence="4" key="1">
    <citation type="submission" date="2022-04" db="EMBL/GenBank/DDBJ databases">
        <title>Corynebacterium kalidii LD5P10.</title>
        <authorList>
            <person name="Sun J.Q."/>
        </authorList>
    </citation>
    <scope>NUCLEOTIDE SEQUENCE</scope>
    <source>
        <strain evidence="4">LD5P10</strain>
    </source>
</reference>
<dbReference type="PROSITE" id="PS50977">
    <property type="entry name" value="HTH_TETR_2"/>
    <property type="match status" value="1"/>
</dbReference>
<dbReference type="AlphaFoldDB" id="A0A9X1WF09"/>
<dbReference type="GO" id="GO:0003677">
    <property type="term" value="F:DNA binding"/>
    <property type="evidence" value="ECO:0007669"/>
    <property type="project" value="UniProtKB-UniRule"/>
</dbReference>
<keyword evidence="5" id="KW-1185">Reference proteome</keyword>
<dbReference type="InterPro" id="IPR009057">
    <property type="entry name" value="Homeodomain-like_sf"/>
</dbReference>
<dbReference type="Gene3D" id="1.10.357.10">
    <property type="entry name" value="Tetracycline Repressor, domain 2"/>
    <property type="match status" value="1"/>
</dbReference>
<dbReference type="RefSeq" id="WP_244803018.1">
    <property type="nucleotide sequence ID" value="NZ_JALIEA010000006.1"/>
</dbReference>
<dbReference type="Pfam" id="PF00440">
    <property type="entry name" value="TetR_N"/>
    <property type="match status" value="1"/>
</dbReference>
<name>A0A9X1WF09_9CORY</name>